<organism evidence="3 4">
    <name type="scientific">Zhongshania arctica</name>
    <dbReference type="NCBI Taxonomy" id="3238302"/>
    <lineage>
        <taxon>Bacteria</taxon>
        <taxon>Pseudomonadati</taxon>
        <taxon>Pseudomonadota</taxon>
        <taxon>Gammaproteobacteria</taxon>
        <taxon>Cellvibrionales</taxon>
        <taxon>Spongiibacteraceae</taxon>
        <taxon>Zhongshania</taxon>
    </lineage>
</organism>
<evidence type="ECO:0000256" key="1">
    <source>
        <dbReference type="SAM" id="Phobius"/>
    </source>
</evidence>
<keyword evidence="1" id="KW-0472">Membrane</keyword>
<dbReference type="EMBL" id="JBFRYB010000002">
    <property type="protein sequence ID" value="MEX1667052.1"/>
    <property type="molecule type" value="Genomic_DNA"/>
</dbReference>
<keyword evidence="1" id="KW-0812">Transmembrane</keyword>
<evidence type="ECO:0000313" key="3">
    <source>
        <dbReference type="EMBL" id="MEX1667052.1"/>
    </source>
</evidence>
<keyword evidence="1" id="KW-1133">Transmembrane helix</keyword>
<name>A0ABV3TZQ6_9GAMM</name>
<dbReference type="InterPro" id="IPR005804">
    <property type="entry name" value="FA_desaturase_dom"/>
</dbReference>
<evidence type="ECO:0000259" key="2">
    <source>
        <dbReference type="Pfam" id="PF00487"/>
    </source>
</evidence>
<gene>
    <name evidence="3" type="ORF">AB4875_16265</name>
</gene>
<protein>
    <submittedName>
        <fullName evidence="3">Fatty acid desaturase</fullName>
    </submittedName>
</protein>
<reference evidence="3 4" key="1">
    <citation type="journal article" date="2011" name="Int. J. Syst. Evol. Microbiol.">
        <title>Zhongshania antarctica gen. nov., sp. nov. and Zhongshania guokunii sp. nov., gammaproteobacteria respectively isolated from coastal attached (fast) ice and surface seawater of the Antarctic.</title>
        <authorList>
            <person name="Li H.J."/>
            <person name="Zhang X.Y."/>
            <person name="Chen C.X."/>
            <person name="Zhang Y.J."/>
            <person name="Gao Z.M."/>
            <person name="Yu Y."/>
            <person name="Chen X.L."/>
            <person name="Chen B."/>
            <person name="Zhang Y.Z."/>
        </authorList>
    </citation>
    <scope>NUCLEOTIDE SEQUENCE [LARGE SCALE GENOMIC DNA]</scope>
    <source>
        <strain evidence="3 4">R06B22</strain>
    </source>
</reference>
<feature type="transmembrane region" description="Helical" evidence="1">
    <location>
        <begin position="191"/>
        <end position="211"/>
    </location>
</feature>
<keyword evidence="4" id="KW-1185">Reference proteome</keyword>
<dbReference type="PANTHER" id="PTHR19353:SF19">
    <property type="entry name" value="DELTA(5) FATTY ACID DESATURASE C-RELATED"/>
    <property type="match status" value="1"/>
</dbReference>
<feature type="transmembrane region" description="Helical" evidence="1">
    <location>
        <begin position="21"/>
        <end position="44"/>
    </location>
</feature>
<comment type="caution">
    <text evidence="3">The sequence shown here is derived from an EMBL/GenBank/DDBJ whole genome shotgun (WGS) entry which is preliminary data.</text>
</comment>
<feature type="transmembrane region" description="Helical" evidence="1">
    <location>
        <begin position="89"/>
        <end position="105"/>
    </location>
</feature>
<dbReference type="Proteomes" id="UP001557484">
    <property type="component" value="Unassembled WGS sequence"/>
</dbReference>
<accession>A0ABV3TZQ6</accession>
<proteinExistence type="predicted"/>
<evidence type="ECO:0000313" key="4">
    <source>
        <dbReference type="Proteomes" id="UP001557484"/>
    </source>
</evidence>
<feature type="transmembrane region" description="Helical" evidence="1">
    <location>
        <begin position="125"/>
        <end position="146"/>
    </location>
</feature>
<dbReference type="RefSeq" id="WP_368377166.1">
    <property type="nucleotide sequence ID" value="NZ_JBFRYB010000002.1"/>
</dbReference>
<feature type="transmembrane region" description="Helical" evidence="1">
    <location>
        <begin position="50"/>
        <end position="68"/>
    </location>
</feature>
<dbReference type="Pfam" id="PF00487">
    <property type="entry name" value="FA_desaturase"/>
    <property type="match status" value="1"/>
</dbReference>
<feature type="domain" description="Fatty acid desaturase" evidence="2">
    <location>
        <begin position="47"/>
        <end position="283"/>
    </location>
</feature>
<sequence>MMQAELNKQALGAAKNYIGKTAWLTIALTFLVCNLFVLCIVLFANGLMPVWIATLLVGLLTYMSYTTLHEAVHGNIHGNNPKFRWINDLCGYLVAPIIGVPYNSHKHEHFTHHRFTNIEGKDPDFIISGMRTGLLGVLLTTFKFFYVQNSFFAKNNWHTAQLKERVTYCLEILFSIGWRVLTITLVERSGIAVVVLLGYFMGGFFTAYWFAYRPHFPYDNTQRYQNTSSLIMPTWMRPFEWIWLGQNLHSIHHLFPRVPFYRYHALHREIEPILRAQGTPIIGIWNRKPIDAEQS</sequence>
<feature type="transmembrane region" description="Helical" evidence="1">
    <location>
        <begin position="166"/>
        <end position="185"/>
    </location>
</feature>
<dbReference type="InterPro" id="IPR012171">
    <property type="entry name" value="Fatty_acid_desaturase"/>
</dbReference>
<dbReference type="PANTHER" id="PTHR19353">
    <property type="entry name" value="FATTY ACID DESATURASE 2"/>
    <property type="match status" value="1"/>
</dbReference>